<evidence type="ECO:0000313" key="4">
    <source>
        <dbReference type="Proteomes" id="UP000237271"/>
    </source>
</evidence>
<feature type="compositionally biased region" description="Polar residues" evidence="1">
    <location>
        <begin position="295"/>
        <end position="335"/>
    </location>
</feature>
<protein>
    <submittedName>
        <fullName evidence="3">Uncharacterized protein</fullName>
    </submittedName>
</protein>
<proteinExistence type="predicted"/>
<feature type="signal peptide" evidence="2">
    <location>
        <begin position="1"/>
        <end position="21"/>
    </location>
</feature>
<evidence type="ECO:0000256" key="2">
    <source>
        <dbReference type="SAM" id="SignalP"/>
    </source>
</evidence>
<name>A0A2P4X9J0_9STRA</name>
<feature type="compositionally biased region" description="Polar residues" evidence="1">
    <location>
        <begin position="147"/>
        <end position="157"/>
    </location>
</feature>
<feature type="region of interest" description="Disordered" evidence="1">
    <location>
        <begin position="21"/>
        <end position="395"/>
    </location>
</feature>
<feature type="compositionally biased region" description="Acidic residues" evidence="1">
    <location>
        <begin position="217"/>
        <end position="238"/>
    </location>
</feature>
<dbReference type="OrthoDB" id="127060at2759"/>
<accession>A0A2P4X9J0</accession>
<feature type="compositionally biased region" description="Basic and acidic residues" evidence="1">
    <location>
        <begin position="60"/>
        <end position="73"/>
    </location>
</feature>
<reference evidence="3 4" key="1">
    <citation type="journal article" date="2017" name="Genome Biol. Evol.">
        <title>Phytophthora megakarya and P. palmivora, closely related causal agents of cacao black pod rot, underwent increases in genome sizes and gene numbers by different mechanisms.</title>
        <authorList>
            <person name="Ali S.S."/>
            <person name="Shao J."/>
            <person name="Lary D.J."/>
            <person name="Kronmiller B."/>
            <person name="Shen D."/>
            <person name="Strem M.D."/>
            <person name="Amoako-Attah I."/>
            <person name="Akrofi A.Y."/>
            <person name="Begoude B.A."/>
            <person name="Ten Hoopen G.M."/>
            <person name="Coulibaly K."/>
            <person name="Kebe B.I."/>
            <person name="Melnick R.L."/>
            <person name="Guiltinan M.J."/>
            <person name="Tyler B.M."/>
            <person name="Meinhardt L.W."/>
            <person name="Bailey B.A."/>
        </authorList>
    </citation>
    <scope>NUCLEOTIDE SEQUENCE [LARGE SCALE GENOMIC DNA]</scope>
    <source>
        <strain evidence="4">sbr112.9</strain>
    </source>
</reference>
<organism evidence="3 4">
    <name type="scientific">Phytophthora palmivora</name>
    <dbReference type="NCBI Taxonomy" id="4796"/>
    <lineage>
        <taxon>Eukaryota</taxon>
        <taxon>Sar</taxon>
        <taxon>Stramenopiles</taxon>
        <taxon>Oomycota</taxon>
        <taxon>Peronosporomycetes</taxon>
        <taxon>Peronosporales</taxon>
        <taxon>Peronosporaceae</taxon>
        <taxon>Phytophthora</taxon>
    </lineage>
</organism>
<keyword evidence="2" id="KW-0732">Signal</keyword>
<feature type="compositionally biased region" description="Low complexity" evidence="1">
    <location>
        <begin position="164"/>
        <end position="194"/>
    </location>
</feature>
<evidence type="ECO:0000256" key="1">
    <source>
        <dbReference type="SAM" id="MobiDB-lite"/>
    </source>
</evidence>
<gene>
    <name evidence="3" type="ORF">PHPALM_28667</name>
</gene>
<comment type="caution">
    <text evidence="3">The sequence shown here is derived from an EMBL/GenBank/DDBJ whole genome shotgun (WGS) entry which is preliminary data.</text>
</comment>
<dbReference type="AlphaFoldDB" id="A0A2P4X9J0"/>
<feature type="compositionally biased region" description="Low complexity" evidence="1">
    <location>
        <begin position="340"/>
        <end position="358"/>
    </location>
</feature>
<keyword evidence="4" id="KW-1185">Reference proteome</keyword>
<feature type="compositionally biased region" description="Low complexity" evidence="1">
    <location>
        <begin position="369"/>
        <end position="378"/>
    </location>
</feature>
<feature type="compositionally biased region" description="Polar residues" evidence="1">
    <location>
        <begin position="243"/>
        <end position="257"/>
    </location>
</feature>
<evidence type="ECO:0000313" key="3">
    <source>
        <dbReference type="EMBL" id="POM62210.1"/>
    </source>
</evidence>
<dbReference type="Proteomes" id="UP000237271">
    <property type="component" value="Unassembled WGS sequence"/>
</dbReference>
<sequence>MKTGLAPLVVCVALLISSASAGGETKTGVGASKTSTGLDAGDDYLGSVDPNQKNSYDFKYVNKESDTSERDGTLGDSVVAGKETDATAPSAPVTLDPELKKESGIDKGAISTDASKATGTGAIDSGTPPATPAPQTKMEGDPKASKGQWTPVPTSASDNKESQSTDAPQSTPASTPTSDTDASTTPASPPTSDTGASKETESTPSTPAPTQPSQDDQSTDDDDQSSGDDESAGDDQSDASDTPQSTPAAATTDSSQSNNQWTPAPNQQNNQQPTQAPNNEAPQPTQPTQAPNNEAPQPTQPSQDGQNTFWQGQWNGNPQAPASNGNQNSTWQNNWGSGGQTQNQPTPAPTTPSDSSQDSNRDSPVPTEPTSYESTPATAPSPPVSNCKVRRRSRH</sequence>
<feature type="chain" id="PRO_5015188821" evidence="2">
    <location>
        <begin position="22"/>
        <end position="395"/>
    </location>
</feature>
<feature type="compositionally biased region" description="Low complexity" evidence="1">
    <location>
        <begin position="258"/>
        <end position="294"/>
    </location>
</feature>
<dbReference type="EMBL" id="NCKW01015630">
    <property type="protein sequence ID" value="POM62210.1"/>
    <property type="molecule type" value="Genomic_DNA"/>
</dbReference>